<dbReference type="InterPro" id="IPR013657">
    <property type="entry name" value="SCL35B1-4/HUT1"/>
</dbReference>
<dbReference type="AlphaFoldDB" id="A0A4P9YAK7"/>
<keyword evidence="6 8" id="KW-0472">Membrane</keyword>
<feature type="region of interest" description="Disordered" evidence="7">
    <location>
        <begin position="351"/>
        <end position="371"/>
    </location>
</feature>
<dbReference type="PANTHER" id="PTHR10778:SF4">
    <property type="entry name" value="NUCLEOTIDE SUGAR TRANSPORTER SLC35B4"/>
    <property type="match status" value="1"/>
</dbReference>
<dbReference type="PROSITE" id="PS51257">
    <property type="entry name" value="PROKAR_LIPOPROTEIN"/>
    <property type="match status" value="1"/>
</dbReference>
<accession>A0A4P9YAK7</accession>
<dbReference type="Proteomes" id="UP000267251">
    <property type="component" value="Unassembled WGS sequence"/>
</dbReference>
<dbReference type="Pfam" id="PF08449">
    <property type="entry name" value="UAA"/>
    <property type="match status" value="1"/>
</dbReference>
<proteinExistence type="predicted"/>
<keyword evidence="5 8" id="KW-1133">Transmembrane helix</keyword>
<protein>
    <submittedName>
        <fullName evidence="9">UAA transporter</fullName>
    </submittedName>
</protein>
<evidence type="ECO:0000256" key="7">
    <source>
        <dbReference type="SAM" id="MobiDB-lite"/>
    </source>
</evidence>
<comment type="subcellular location">
    <subcellularLocation>
        <location evidence="1">Endomembrane system</location>
        <topology evidence="1">Multi-pass membrane protein</topology>
    </subcellularLocation>
</comment>
<dbReference type="OrthoDB" id="999962at2759"/>
<dbReference type="EMBL" id="KZ987756">
    <property type="protein sequence ID" value="RKP15120.1"/>
    <property type="molecule type" value="Genomic_DNA"/>
</dbReference>
<evidence type="ECO:0000256" key="8">
    <source>
        <dbReference type="SAM" id="Phobius"/>
    </source>
</evidence>
<keyword evidence="10" id="KW-1185">Reference proteome</keyword>
<evidence type="ECO:0000256" key="3">
    <source>
        <dbReference type="ARBA" id="ARBA00022597"/>
    </source>
</evidence>
<dbReference type="InterPro" id="IPR037185">
    <property type="entry name" value="EmrE-like"/>
</dbReference>
<dbReference type="PANTHER" id="PTHR10778">
    <property type="entry name" value="SOLUTE CARRIER FAMILY 35 MEMBER B"/>
    <property type="match status" value="1"/>
</dbReference>
<evidence type="ECO:0000256" key="2">
    <source>
        <dbReference type="ARBA" id="ARBA00022448"/>
    </source>
</evidence>
<keyword evidence="3" id="KW-0762">Sugar transport</keyword>
<keyword evidence="4 8" id="KW-0812">Transmembrane</keyword>
<dbReference type="GO" id="GO:0000139">
    <property type="term" value="C:Golgi membrane"/>
    <property type="evidence" value="ECO:0007669"/>
    <property type="project" value="TreeGrafter"/>
</dbReference>
<evidence type="ECO:0000313" key="10">
    <source>
        <dbReference type="Proteomes" id="UP000267251"/>
    </source>
</evidence>
<feature type="transmembrane region" description="Helical" evidence="8">
    <location>
        <begin position="213"/>
        <end position="232"/>
    </location>
</feature>
<feature type="transmembrane region" description="Helical" evidence="8">
    <location>
        <begin position="144"/>
        <end position="161"/>
    </location>
</feature>
<keyword evidence="2" id="KW-0813">Transport</keyword>
<evidence type="ECO:0000313" key="9">
    <source>
        <dbReference type="EMBL" id="RKP15120.1"/>
    </source>
</evidence>
<feature type="transmembrane region" description="Helical" evidence="8">
    <location>
        <begin position="12"/>
        <end position="38"/>
    </location>
</feature>
<feature type="transmembrane region" description="Helical" evidence="8">
    <location>
        <begin position="274"/>
        <end position="292"/>
    </location>
</feature>
<name>A0A4P9YAK7_9FUNG</name>
<reference evidence="10" key="1">
    <citation type="journal article" date="2018" name="Nat. Microbiol.">
        <title>Leveraging single-cell genomics to expand the fungal tree of life.</title>
        <authorList>
            <person name="Ahrendt S.R."/>
            <person name="Quandt C.A."/>
            <person name="Ciobanu D."/>
            <person name="Clum A."/>
            <person name="Salamov A."/>
            <person name="Andreopoulos B."/>
            <person name="Cheng J.F."/>
            <person name="Woyke T."/>
            <person name="Pelin A."/>
            <person name="Henrissat B."/>
            <person name="Reynolds N.K."/>
            <person name="Benny G.L."/>
            <person name="Smith M.E."/>
            <person name="James T.Y."/>
            <person name="Grigoriev I.V."/>
        </authorList>
    </citation>
    <scope>NUCLEOTIDE SEQUENCE [LARGE SCALE GENOMIC DNA]</scope>
</reference>
<organism evidence="9 10">
    <name type="scientific">Piptocephalis cylindrospora</name>
    <dbReference type="NCBI Taxonomy" id="1907219"/>
    <lineage>
        <taxon>Eukaryota</taxon>
        <taxon>Fungi</taxon>
        <taxon>Fungi incertae sedis</taxon>
        <taxon>Zoopagomycota</taxon>
        <taxon>Zoopagomycotina</taxon>
        <taxon>Zoopagomycetes</taxon>
        <taxon>Zoopagales</taxon>
        <taxon>Piptocephalidaceae</taxon>
        <taxon>Piptocephalis</taxon>
    </lineage>
</organism>
<dbReference type="GO" id="GO:0005464">
    <property type="term" value="F:UDP-xylose transmembrane transporter activity"/>
    <property type="evidence" value="ECO:0007669"/>
    <property type="project" value="TreeGrafter"/>
</dbReference>
<sequence>MPKKNTLSNTSQGGLGILGIWFPVLSLIFGGCCANVLALEAMVSEAPHSANLFTAAQFLIVALLNLPAHTHWPKGSWFPRLAPRKVPMTRWIGQVALHLSISLLNNVALGYQIPIPLHIVFRSAGLLVSMLLGALVAKKRYATMQIVSVLAVSAGVILSTLSSSSSTSSKGQSKEESYSQYLIGISLLSVALLLSGFLGLYQEKTYAKYGNQWREGLFYGHFLALPFFFIFFRDIQEQSAIYNASQPMQLTHLARGTPFASLSPLIPSMAFPRLWIQLGVNLVTQYICVLGVNRLTGIASALTLNLVLNVRKLTSLVLSVFLFGNTLGPGGWAGCLLVAAGSMMYALSSRTQSPPSSISPTGPPGEKKKVQ</sequence>
<evidence type="ECO:0000256" key="4">
    <source>
        <dbReference type="ARBA" id="ARBA00022692"/>
    </source>
</evidence>
<dbReference type="GO" id="GO:0005789">
    <property type="term" value="C:endoplasmic reticulum membrane"/>
    <property type="evidence" value="ECO:0007669"/>
    <property type="project" value="TreeGrafter"/>
</dbReference>
<feature type="transmembrane region" description="Helical" evidence="8">
    <location>
        <begin position="181"/>
        <end position="201"/>
    </location>
</feature>
<evidence type="ECO:0000256" key="1">
    <source>
        <dbReference type="ARBA" id="ARBA00004127"/>
    </source>
</evidence>
<feature type="compositionally biased region" description="Low complexity" evidence="7">
    <location>
        <begin position="351"/>
        <end position="360"/>
    </location>
</feature>
<dbReference type="SUPFAM" id="SSF103481">
    <property type="entry name" value="Multidrug resistance efflux transporter EmrE"/>
    <property type="match status" value="1"/>
</dbReference>
<dbReference type="NCBIfam" id="TIGR00803">
    <property type="entry name" value="nst"/>
    <property type="match status" value="1"/>
</dbReference>
<dbReference type="GO" id="GO:0005462">
    <property type="term" value="F:UDP-N-acetylglucosamine transmembrane transporter activity"/>
    <property type="evidence" value="ECO:0007669"/>
    <property type="project" value="TreeGrafter"/>
</dbReference>
<feature type="transmembrane region" description="Helical" evidence="8">
    <location>
        <begin position="50"/>
        <end position="70"/>
    </location>
</feature>
<feature type="transmembrane region" description="Helical" evidence="8">
    <location>
        <begin position="119"/>
        <end position="137"/>
    </location>
</feature>
<evidence type="ECO:0000256" key="6">
    <source>
        <dbReference type="ARBA" id="ARBA00023136"/>
    </source>
</evidence>
<evidence type="ECO:0000256" key="5">
    <source>
        <dbReference type="ARBA" id="ARBA00022989"/>
    </source>
</evidence>
<gene>
    <name evidence="9" type="ORF">BJ684DRAFT_18535</name>
</gene>